<accession>A0A369YF78</accession>
<evidence type="ECO:0000313" key="2">
    <source>
        <dbReference type="EMBL" id="RDE70323.1"/>
    </source>
</evidence>
<gene>
    <name evidence="2" type="ORF">DPV93_09135</name>
</gene>
<dbReference type="AlphaFoldDB" id="A0A369YF78"/>
<sequence length="139" mass="16316">MCQVYRSTAKKGFWLAGLYNWVTILGLNQFFTSNVLTETDPIVFSWTGQVLILLWGAVYFWRAPRFNQAPLLTSIFAITKLLYFIAWLYWLINFPEKLDALAGQSMWLFCFFAGYGYIELMFAGFFSLVAWHTFKGHYR</sequence>
<dbReference type="RefSeq" id="WP_111403829.1">
    <property type="nucleotide sequence ID" value="NZ_QEPN01000008.1"/>
</dbReference>
<feature type="transmembrane region" description="Helical" evidence="1">
    <location>
        <begin position="43"/>
        <end position="61"/>
    </location>
</feature>
<keyword evidence="1" id="KW-0472">Membrane</keyword>
<name>A0A369YF78_9PAST</name>
<dbReference type="STRING" id="1035839.GCA_000238795_00816"/>
<dbReference type="EMBL" id="QEPN01000008">
    <property type="protein sequence ID" value="RDE70323.1"/>
    <property type="molecule type" value="Genomic_DNA"/>
</dbReference>
<keyword evidence="1" id="KW-1133">Transmembrane helix</keyword>
<keyword evidence="1" id="KW-0812">Transmembrane</keyword>
<evidence type="ECO:0000256" key="1">
    <source>
        <dbReference type="SAM" id="Phobius"/>
    </source>
</evidence>
<protein>
    <submittedName>
        <fullName evidence="2">Uncharacterized protein</fullName>
    </submittedName>
</protein>
<reference evidence="2 3" key="1">
    <citation type="submission" date="2018-05" db="EMBL/GenBank/DDBJ databases">
        <title>Draft Genome Sequences for a Diverse set of 7 Haemophilus Species.</title>
        <authorList>
            <person name="Nichols M."/>
            <person name="Topaz N."/>
            <person name="Wang X."/>
            <person name="Wang X."/>
            <person name="Boxrud D."/>
        </authorList>
    </citation>
    <scope>NUCLEOTIDE SEQUENCE [LARGE SCALE GENOMIC DNA]</scope>
    <source>
        <strain evidence="2 3">C2002001239</strain>
    </source>
</reference>
<organism evidence="2 3">
    <name type="scientific">Haemophilus sputorum</name>
    <dbReference type="NCBI Taxonomy" id="1078480"/>
    <lineage>
        <taxon>Bacteria</taxon>
        <taxon>Pseudomonadati</taxon>
        <taxon>Pseudomonadota</taxon>
        <taxon>Gammaproteobacteria</taxon>
        <taxon>Pasteurellales</taxon>
        <taxon>Pasteurellaceae</taxon>
        <taxon>Haemophilus</taxon>
    </lineage>
</organism>
<dbReference type="Proteomes" id="UP000253872">
    <property type="component" value="Unassembled WGS sequence"/>
</dbReference>
<feature type="transmembrane region" description="Helical" evidence="1">
    <location>
        <begin position="12"/>
        <end position="31"/>
    </location>
</feature>
<comment type="caution">
    <text evidence="2">The sequence shown here is derived from an EMBL/GenBank/DDBJ whole genome shotgun (WGS) entry which is preliminary data.</text>
</comment>
<proteinExistence type="predicted"/>
<evidence type="ECO:0000313" key="3">
    <source>
        <dbReference type="Proteomes" id="UP000253872"/>
    </source>
</evidence>
<feature type="transmembrane region" description="Helical" evidence="1">
    <location>
        <begin position="73"/>
        <end position="92"/>
    </location>
</feature>
<feature type="transmembrane region" description="Helical" evidence="1">
    <location>
        <begin position="104"/>
        <end position="131"/>
    </location>
</feature>